<dbReference type="Pfam" id="PF13271">
    <property type="entry name" value="DUF4062"/>
    <property type="match status" value="1"/>
</dbReference>
<protein>
    <recommendedName>
        <fullName evidence="2">DUF4062 domain-containing protein</fullName>
    </recommendedName>
</protein>
<evidence type="ECO:0000256" key="1">
    <source>
        <dbReference type="SAM" id="Coils"/>
    </source>
</evidence>
<keyword evidence="4" id="KW-1185">Reference proteome</keyword>
<organism evidence="3 4">
    <name type="scientific">Paenibacillus cisolokensis</name>
    <dbReference type="NCBI Taxonomy" id="1658519"/>
    <lineage>
        <taxon>Bacteria</taxon>
        <taxon>Bacillati</taxon>
        <taxon>Bacillota</taxon>
        <taxon>Bacilli</taxon>
        <taxon>Bacillales</taxon>
        <taxon>Paenibacillaceae</taxon>
        <taxon>Paenibacillus</taxon>
    </lineage>
</organism>
<dbReference type="InterPro" id="IPR025139">
    <property type="entry name" value="DUF4062"/>
</dbReference>
<reference evidence="3 4" key="1">
    <citation type="submission" date="2021-04" db="EMBL/GenBank/DDBJ databases">
        <title>Draft genome sequence of Paenibacillus cisolokensis, LC2-13A.</title>
        <authorList>
            <person name="Uke A."/>
            <person name="Chhe C."/>
            <person name="Baramee S."/>
            <person name="Kosugi A."/>
        </authorList>
    </citation>
    <scope>NUCLEOTIDE SEQUENCE [LARGE SCALE GENOMIC DNA]</scope>
    <source>
        <strain evidence="3 4">LC2-13A</strain>
    </source>
</reference>
<name>A0ABQ4NCW4_9BACL</name>
<evidence type="ECO:0000313" key="3">
    <source>
        <dbReference type="EMBL" id="GIQ65779.1"/>
    </source>
</evidence>
<dbReference type="EMBL" id="BOVJ01000150">
    <property type="protein sequence ID" value="GIQ65779.1"/>
    <property type="molecule type" value="Genomic_DNA"/>
</dbReference>
<dbReference type="Proteomes" id="UP000680304">
    <property type="component" value="Unassembled WGS sequence"/>
</dbReference>
<accession>A0ABQ4NCW4</accession>
<keyword evidence="1" id="KW-0175">Coiled coil</keyword>
<sequence>MAPFIFSKLPFTQLYGLNFPAGMELFQAGSETQKNTIQRWIDESDVYLLILGGRYGSIEPITDKSYTHWEYEYAGQAGKPRFAVVISDEALRIKGQQNIDFIERQNYAKYEEFKKEVLSHMSKFFNDSKDIKLAIQGALTEIMQLHPNLPGWVRGNDVSQIIKELEAQISTLKQEMEQRNSFGQPPTPRYIPVNPHKRIKGKYLKFLVSLYKATDGRQNSIVNMSELGSEIGFSGDETDKIAQFLKEEGLLKFVTLGGGISITHEGIVFMEDILEPLEEITDLERHIISQLSGNRGSATLSLNELILNFESNIV</sequence>
<comment type="caution">
    <text evidence="3">The sequence shown here is derived from an EMBL/GenBank/DDBJ whole genome shotgun (WGS) entry which is preliminary data.</text>
</comment>
<gene>
    <name evidence="3" type="ORF">PACILC2_43470</name>
</gene>
<feature type="coiled-coil region" evidence="1">
    <location>
        <begin position="155"/>
        <end position="182"/>
    </location>
</feature>
<proteinExistence type="predicted"/>
<dbReference type="RefSeq" id="WP_213530291.1">
    <property type="nucleotide sequence ID" value="NZ_BOVJ01000150.1"/>
</dbReference>
<evidence type="ECO:0000313" key="4">
    <source>
        <dbReference type="Proteomes" id="UP000680304"/>
    </source>
</evidence>
<feature type="domain" description="DUF4062" evidence="2">
    <location>
        <begin position="20"/>
        <end position="74"/>
    </location>
</feature>
<evidence type="ECO:0000259" key="2">
    <source>
        <dbReference type="Pfam" id="PF13271"/>
    </source>
</evidence>